<name>U5SBY8_9LACT</name>
<sequence length="34" mass="3792">MLIMLLAVIGLVIVGWSWSKLGGITDYWVDQGKK</sequence>
<dbReference type="Proteomes" id="UP000017469">
    <property type="component" value="Chromosome"/>
</dbReference>
<reference evidence="1 2" key="1">
    <citation type="journal article" date="2013" name="Genome Announc.">
        <title>Complete Genome Sequence of Carnobacterium gilichinskyi Strain WN1359T (DSM 27470T).</title>
        <authorList>
            <person name="Leonard M.T."/>
            <person name="Panayotova N."/>
            <person name="Farmerie W.G."/>
            <person name="Triplett E.W."/>
            <person name="Nicholson W.L."/>
        </authorList>
    </citation>
    <scope>NUCLEOTIDE SEQUENCE [LARGE SCALE GENOMIC DNA]</scope>
    <source>
        <strain evidence="1 2">WN1359</strain>
    </source>
</reference>
<proteinExistence type="predicted"/>
<dbReference type="KEGG" id="caw:Q783_06045"/>
<dbReference type="EMBL" id="CP006812">
    <property type="protein sequence ID" value="AGY82809.1"/>
    <property type="molecule type" value="Genomic_DNA"/>
</dbReference>
<organism evidence="1 2">
    <name type="scientific">Carnobacterium inhibens subsp. gilichinskyi</name>
    <dbReference type="NCBI Taxonomy" id="1266845"/>
    <lineage>
        <taxon>Bacteria</taxon>
        <taxon>Bacillati</taxon>
        <taxon>Bacillota</taxon>
        <taxon>Bacilli</taxon>
        <taxon>Lactobacillales</taxon>
        <taxon>Carnobacteriaceae</taxon>
        <taxon>Carnobacterium</taxon>
    </lineage>
</organism>
<accession>U5SBY8</accession>
<evidence type="ECO:0000313" key="1">
    <source>
        <dbReference type="EMBL" id="AGY82809.1"/>
    </source>
</evidence>
<dbReference type="HOGENOM" id="CLU_3372780_0_0_9"/>
<dbReference type="AlphaFoldDB" id="U5SBY8"/>
<gene>
    <name evidence="1" type="ORF">Q783_06045</name>
</gene>
<evidence type="ECO:0000313" key="2">
    <source>
        <dbReference type="Proteomes" id="UP000017469"/>
    </source>
</evidence>
<protein>
    <submittedName>
        <fullName evidence="1">Uncharacterized protein</fullName>
    </submittedName>
</protein>